<feature type="domain" description="POTRA" evidence="9">
    <location>
        <begin position="290"/>
        <end position="371"/>
    </location>
</feature>
<protein>
    <recommendedName>
        <fullName evidence="8">Outer membrane protein assembly factor BamA</fullName>
    </recommendedName>
</protein>
<dbReference type="Pfam" id="PF07244">
    <property type="entry name" value="POTRA"/>
    <property type="match status" value="5"/>
</dbReference>
<keyword evidence="11" id="KW-1185">Reference proteome</keyword>
<keyword evidence="7" id="KW-0998">Cell outer membrane</keyword>
<dbReference type="Proteomes" id="UP000000798">
    <property type="component" value="Chromosome"/>
</dbReference>
<dbReference type="PIR" id="C70412">
    <property type="entry name" value="C70412"/>
</dbReference>
<dbReference type="InterPro" id="IPR034746">
    <property type="entry name" value="POTRA"/>
</dbReference>
<evidence type="ECO:0000256" key="5">
    <source>
        <dbReference type="ARBA" id="ARBA00022737"/>
    </source>
</evidence>
<evidence type="ECO:0000313" key="11">
    <source>
        <dbReference type="Proteomes" id="UP000000798"/>
    </source>
</evidence>
<dbReference type="InterPro" id="IPR000184">
    <property type="entry name" value="Bac_surfAg_D15"/>
</dbReference>
<evidence type="ECO:0000256" key="4">
    <source>
        <dbReference type="ARBA" id="ARBA00022729"/>
    </source>
</evidence>
<comment type="subcellular location">
    <subcellularLocation>
        <location evidence="1">Membrane</location>
    </subcellularLocation>
</comment>
<dbReference type="Pfam" id="PF01103">
    <property type="entry name" value="Omp85"/>
    <property type="match status" value="1"/>
</dbReference>
<dbReference type="PROSITE" id="PS51779">
    <property type="entry name" value="POTRA"/>
    <property type="match status" value="2"/>
</dbReference>
<dbReference type="KEGG" id="aae:aq_1300"/>
<organism evidence="10 11">
    <name type="scientific">Aquifex aeolicus (strain VF5)</name>
    <dbReference type="NCBI Taxonomy" id="224324"/>
    <lineage>
        <taxon>Bacteria</taxon>
        <taxon>Pseudomonadati</taxon>
        <taxon>Aquificota</taxon>
        <taxon>Aquificia</taxon>
        <taxon>Aquificales</taxon>
        <taxon>Aquificaceae</taxon>
        <taxon>Aquifex</taxon>
    </lineage>
</organism>
<dbReference type="PATRIC" id="fig|224324.8.peg.1014"/>
<keyword evidence="2" id="KW-1134">Transmembrane beta strand</keyword>
<feature type="domain" description="POTRA" evidence="9">
    <location>
        <begin position="374"/>
        <end position="446"/>
    </location>
</feature>
<dbReference type="Gene3D" id="2.40.160.50">
    <property type="entry name" value="membrane protein fhac: a member of the omp85/tpsb transporter family"/>
    <property type="match status" value="1"/>
</dbReference>
<dbReference type="InterPro" id="IPR023707">
    <property type="entry name" value="OM_assembly_BamA"/>
</dbReference>
<keyword evidence="5" id="KW-0677">Repeat</keyword>
<dbReference type="PANTHER" id="PTHR12815:SF47">
    <property type="entry name" value="TRANSLOCATION AND ASSEMBLY MODULE SUBUNIT TAMA"/>
    <property type="match status" value="1"/>
</dbReference>
<keyword evidence="3" id="KW-0812">Transmembrane</keyword>
<accession>O67326</accession>
<reference evidence="10 11" key="1">
    <citation type="journal article" date="1998" name="Nature">
        <title>The complete genome of the hyperthermophilic bacterium Aquifex aeolicus.</title>
        <authorList>
            <person name="Deckert G."/>
            <person name="Warren P.V."/>
            <person name="Gaasterland T."/>
            <person name="Young W.G."/>
            <person name="Lenox A.L."/>
            <person name="Graham D.E."/>
            <person name="Overbeek R."/>
            <person name="Snead M.A."/>
            <person name="Keller M."/>
            <person name="Aujay M."/>
            <person name="Huber R."/>
            <person name="Feldman R.A."/>
            <person name="Short J.M."/>
            <person name="Olson G.J."/>
            <person name="Swanson R.V."/>
        </authorList>
    </citation>
    <scope>NUCLEOTIDE SEQUENCE [LARGE SCALE GENOMIC DNA]</scope>
    <source>
        <strain evidence="10 11">VF5</strain>
    </source>
</reference>
<dbReference type="OrthoDB" id="9776356at2"/>
<dbReference type="EMBL" id="AE000657">
    <property type="protein sequence ID" value="AAC07292.1"/>
    <property type="molecule type" value="Genomic_DNA"/>
</dbReference>
<dbReference type="InterPro" id="IPR039910">
    <property type="entry name" value="D15-like"/>
</dbReference>
<gene>
    <name evidence="10" type="primary">omp</name>
    <name evidence="10" type="ordered locus">aq_1300</name>
</gene>
<dbReference type="HOGENOM" id="CLU_007664_1_1_0"/>
<dbReference type="Gene3D" id="3.10.20.310">
    <property type="entry name" value="membrane protein fhac"/>
    <property type="match status" value="5"/>
</dbReference>
<dbReference type="PIRSF" id="PIRSF006076">
    <property type="entry name" value="OM_assembly_OMP85"/>
    <property type="match status" value="1"/>
</dbReference>
<evidence type="ECO:0000256" key="6">
    <source>
        <dbReference type="ARBA" id="ARBA00023136"/>
    </source>
</evidence>
<dbReference type="NCBIfam" id="TIGR03303">
    <property type="entry name" value="OM_YaeT"/>
    <property type="match status" value="1"/>
</dbReference>
<dbReference type="eggNOG" id="COG4775">
    <property type="taxonomic scope" value="Bacteria"/>
</dbReference>
<dbReference type="GO" id="GO:0071709">
    <property type="term" value="P:membrane assembly"/>
    <property type="evidence" value="ECO:0007669"/>
    <property type="project" value="InterPro"/>
</dbReference>
<evidence type="ECO:0000259" key="9">
    <source>
        <dbReference type="PROSITE" id="PS51779"/>
    </source>
</evidence>
<keyword evidence="4" id="KW-0732">Signal</keyword>
<proteinExistence type="predicted"/>
<name>O67326_AQUAE</name>
<evidence type="ECO:0000256" key="3">
    <source>
        <dbReference type="ARBA" id="ARBA00022692"/>
    </source>
</evidence>
<dbReference type="FunCoup" id="O67326">
    <property type="interactions" value="211"/>
</dbReference>
<evidence type="ECO:0000256" key="8">
    <source>
        <dbReference type="NCBIfam" id="TIGR03303"/>
    </source>
</evidence>
<dbReference type="GO" id="GO:0009279">
    <property type="term" value="C:cell outer membrane"/>
    <property type="evidence" value="ECO:0007669"/>
    <property type="project" value="UniProtKB-UniRule"/>
</dbReference>
<evidence type="ECO:0000256" key="7">
    <source>
        <dbReference type="ARBA" id="ARBA00023237"/>
    </source>
</evidence>
<dbReference type="AlphaFoldDB" id="O67326"/>
<evidence type="ECO:0000256" key="2">
    <source>
        <dbReference type="ARBA" id="ARBA00022452"/>
    </source>
</evidence>
<dbReference type="InParanoid" id="O67326"/>
<keyword evidence="6" id="KW-0472">Membrane</keyword>
<evidence type="ECO:0000313" key="10">
    <source>
        <dbReference type="EMBL" id="AAC07292.1"/>
    </source>
</evidence>
<dbReference type="PANTHER" id="PTHR12815">
    <property type="entry name" value="SORTING AND ASSEMBLY MACHINERY SAMM50 PROTEIN FAMILY MEMBER"/>
    <property type="match status" value="1"/>
</dbReference>
<dbReference type="STRING" id="224324.aq_1300"/>
<dbReference type="EnsemblBacteria" id="AAC07292">
    <property type="protein sequence ID" value="AAC07292"/>
    <property type="gene ID" value="aq_1300"/>
</dbReference>
<evidence type="ECO:0000256" key="1">
    <source>
        <dbReference type="ARBA" id="ARBA00004370"/>
    </source>
</evidence>
<sequence>MKKEFLTLALFLGVANAAEIEKIIIKGNKYIPDELIRGLLSVRKGSEFSLERIRKDIRKLYRTGLFTKVEAYEEDQNKNGKPEVILVVEDLPVIYKIEFEGNEEFSDDDLKEYLGIETELGEVEVEETIEGYTSSPAIEERLAVMKQLKLGRILTFQEIESLRRRIEEVYKRHGFVGTKVEYKLIPKKGASKLVFVIHEGKKIYTSDIEIEGNKHFSDRKLKGLMELKEPNIFLFRLHPAFSEETLKEDVKKIEEFYKNEGFLEVEVSYEVKEEGPARKVIVKVKEGPRYKLKEIKIEGNTLFAYSELVDNILKKNERKGRYFRREVIEKIKNRIREKYAEIGFLNTSVEERVNVNPEKKEVSVLLKIIEGKPVYVKKIKIKGNYETRDYVIRREMRVQENELALKKGIERSKTRIMNLGYYEDVQIEPVPRRDAWWDLLVKIRERFTGQFSVGLSYNEVTGLAGFIELRKGNFRGTGDIAGISVSYGSLYRNNAISYTRKWFLKKPVDLDLSAFDRRIEYDTYTVERTGFSVALSKELSEYWRASIGTSIQRVKYSDIDPEASTYVKEQAGRRDSRKIFFTLTRDTRDYYLLPTKGSLFVFRNSVGVGLLGGDEKFYKFEVEGAKYFSDTYFDTGIILSLKGEVGFVEGYGGKKVPIDERFFVGGDFSIRGYEYGYAGPVDPNTLDPIGAKKKVITSLELMYPVFKKMLYFAGFFDYGLGADKWSDFKLSNFRGGYGIGVRIITPFAPIRIDWAFKTKTVPGDTNRSRIHFVLGTFF</sequence>
<dbReference type="InterPro" id="IPR010827">
    <property type="entry name" value="BamA/TamA_POTRA"/>
</dbReference>
<dbReference type="RefSeq" id="WP_010880828.1">
    <property type="nucleotide sequence ID" value="NC_000918.1"/>
</dbReference>